<dbReference type="GO" id="GO:0008081">
    <property type="term" value="F:phosphoric diester hydrolase activity"/>
    <property type="evidence" value="ECO:0007669"/>
    <property type="project" value="InterPro"/>
</dbReference>
<gene>
    <name evidence="8" type="ORF">JCM31447_15090</name>
</gene>
<feature type="domain" description="Phosphatidylinositol-specific phospholipase C X" evidence="7">
    <location>
        <begin position="159"/>
        <end position="303"/>
    </location>
</feature>
<evidence type="ECO:0000256" key="4">
    <source>
        <dbReference type="ARBA" id="ARBA00030474"/>
    </source>
</evidence>
<protein>
    <recommendedName>
        <fullName evidence="3">1-phosphatidylinositol phosphodiesterase</fullName>
        <ecNumber evidence="2">4.6.1.13</ecNumber>
    </recommendedName>
    <alternativeName>
        <fullName evidence="4">Phosphatidylinositol diacylglycerol-lyase</fullName>
    </alternativeName>
    <alternativeName>
        <fullName evidence="5">Phosphatidylinositol-specific phospholipase C</fullName>
    </alternativeName>
</protein>
<dbReference type="KEGG" id="sbf:JCM31447_15090"/>
<dbReference type="PANTHER" id="PTHR13593:SF113">
    <property type="entry name" value="SI:DKEY-266F7.9"/>
    <property type="match status" value="1"/>
</dbReference>
<reference evidence="8 9" key="1">
    <citation type="submission" date="2018-12" db="EMBL/GenBank/DDBJ databases">
        <title>Rubrispira sanarue gen. nov., sp., nov., a member of the order Silvanigrellales, isolated from a brackish lake in Hamamatsu Japan.</title>
        <authorList>
            <person name="Maejima Y."/>
            <person name="Iino T."/>
            <person name="Muraguchi Y."/>
            <person name="Fukuda K."/>
            <person name="Nojiri H."/>
            <person name="Ohkuma M."/>
            <person name="Moriuchi R."/>
            <person name="Dohra H."/>
            <person name="Kimbara K."/>
            <person name="Shintani M."/>
        </authorList>
    </citation>
    <scope>NUCLEOTIDE SEQUENCE [LARGE SCALE GENOMIC DNA]</scope>
    <source>
        <strain evidence="8 9">RF1110005</strain>
    </source>
</reference>
<evidence type="ECO:0000256" key="1">
    <source>
        <dbReference type="ARBA" id="ARBA00001316"/>
    </source>
</evidence>
<feature type="signal peptide" evidence="6">
    <location>
        <begin position="1"/>
        <end position="24"/>
    </location>
</feature>
<evidence type="ECO:0000313" key="9">
    <source>
        <dbReference type="Proteomes" id="UP000291236"/>
    </source>
</evidence>
<evidence type="ECO:0000256" key="5">
    <source>
        <dbReference type="ARBA" id="ARBA00030782"/>
    </source>
</evidence>
<dbReference type="AlphaFoldDB" id="A0A4P2VIY1"/>
<evidence type="ECO:0000256" key="6">
    <source>
        <dbReference type="SAM" id="SignalP"/>
    </source>
</evidence>
<feature type="chain" id="PRO_5020530629" description="1-phosphatidylinositol phosphodiesterase" evidence="6">
    <location>
        <begin position="25"/>
        <end position="437"/>
    </location>
</feature>
<proteinExistence type="predicted"/>
<name>A0A4P2VIY1_FLUSA</name>
<dbReference type="PROSITE" id="PS50007">
    <property type="entry name" value="PIPLC_X_DOMAIN"/>
    <property type="match status" value="1"/>
</dbReference>
<keyword evidence="6" id="KW-0732">Signal</keyword>
<dbReference type="InterPro" id="IPR017946">
    <property type="entry name" value="PLC-like_Pdiesterase_TIM-brl"/>
</dbReference>
<accession>A0A4P2VIY1</accession>
<dbReference type="InterPro" id="IPR000909">
    <property type="entry name" value="PLipase_C_PInositol-sp_X_dom"/>
</dbReference>
<dbReference type="EMBL" id="AP019368">
    <property type="protein sequence ID" value="BBH53066.1"/>
    <property type="molecule type" value="Genomic_DNA"/>
</dbReference>
<dbReference type="OrthoDB" id="7191982at2"/>
<evidence type="ECO:0000313" key="8">
    <source>
        <dbReference type="EMBL" id="BBH53066.1"/>
    </source>
</evidence>
<evidence type="ECO:0000259" key="7">
    <source>
        <dbReference type="SMART" id="SM00148"/>
    </source>
</evidence>
<dbReference type="GO" id="GO:0006629">
    <property type="term" value="P:lipid metabolic process"/>
    <property type="evidence" value="ECO:0007669"/>
    <property type="project" value="InterPro"/>
</dbReference>
<evidence type="ECO:0000256" key="3">
    <source>
        <dbReference type="ARBA" id="ARBA00019758"/>
    </source>
</evidence>
<dbReference type="GO" id="GO:0004436">
    <property type="term" value="F:phosphatidylinositol diacylglycerol-lyase activity"/>
    <property type="evidence" value="ECO:0007669"/>
    <property type="project" value="UniProtKB-EC"/>
</dbReference>
<organism evidence="8 9">
    <name type="scientific">Fluviispira sanaruensis</name>
    <dbReference type="NCBI Taxonomy" id="2493639"/>
    <lineage>
        <taxon>Bacteria</taxon>
        <taxon>Pseudomonadati</taxon>
        <taxon>Bdellovibrionota</taxon>
        <taxon>Oligoflexia</taxon>
        <taxon>Silvanigrellales</taxon>
        <taxon>Silvanigrellaceae</taxon>
        <taxon>Fluviispira</taxon>
    </lineage>
</organism>
<dbReference type="InterPro" id="IPR051057">
    <property type="entry name" value="PI-PLC_domain"/>
</dbReference>
<dbReference type="SMART" id="SM00148">
    <property type="entry name" value="PLCXc"/>
    <property type="match status" value="1"/>
</dbReference>
<evidence type="ECO:0000256" key="2">
    <source>
        <dbReference type="ARBA" id="ARBA00012581"/>
    </source>
</evidence>
<keyword evidence="9" id="KW-1185">Reference proteome</keyword>
<dbReference type="EC" id="4.6.1.13" evidence="2"/>
<dbReference type="PANTHER" id="PTHR13593">
    <property type="match status" value="1"/>
</dbReference>
<dbReference type="Gene3D" id="3.20.20.190">
    <property type="entry name" value="Phosphatidylinositol (PI) phosphodiesterase"/>
    <property type="match status" value="1"/>
</dbReference>
<dbReference type="Pfam" id="PF00388">
    <property type="entry name" value="PI-PLC-X"/>
    <property type="match status" value="1"/>
</dbReference>
<comment type="catalytic activity">
    <reaction evidence="1">
        <text>a 1,2-diacyl-sn-glycero-3-phospho-(1D-myo-inositol) = 1D-myo-inositol 1,2-cyclic phosphate + a 1,2-diacyl-sn-glycerol</text>
        <dbReference type="Rhea" id="RHEA:17093"/>
        <dbReference type="ChEBI" id="CHEBI:17815"/>
        <dbReference type="ChEBI" id="CHEBI:57880"/>
        <dbReference type="ChEBI" id="CHEBI:58484"/>
        <dbReference type="EC" id="4.6.1.13"/>
    </reaction>
</comment>
<dbReference type="SUPFAM" id="SSF51695">
    <property type="entry name" value="PLC-like phosphodiesterases"/>
    <property type="match status" value="1"/>
</dbReference>
<dbReference type="Proteomes" id="UP000291236">
    <property type="component" value="Chromosome"/>
</dbReference>
<dbReference type="RefSeq" id="WP_130608186.1">
    <property type="nucleotide sequence ID" value="NZ_AP019368.1"/>
</dbReference>
<sequence length="437" mass="50348">MFKINKNKSIIVLSTLLHSSLAFSASKTKYLYINNFSNTNISNLQTEKVDSSDWDGVSRPDKNINGKSLAAGQRISEREEINTYNNTHCFNLNINMKDEIPNIRICMDSDWTNQNWRTLYIGNKYDVVSYGQANDVYIDVINHVDLQNWTSNLPDSMLITKMSIPGTHDSSTWHYNNFIMNSFVRTQRTSSTFFAQLDEGIRFFDIRVKPEKDYVWSLYHAKFYLGISFNQFLENISEWLVKHPAETIFVSIKEDVSNIGAPSNNEILSKYINDYSIKIKWQLDVNDSTTLAHTRGKLILLNRFSETPGINLKPWPDDVPNGSFISNSFRVWLQDSYRSGGSDKSNAILRFMYNHFKSPSSDLKFNFMSSSTSSCLFKPQVCKNSFMPLVNFAINQNSENSSGSYSDIKYFPNGIIPMDFYDIEFLRLIAAMNHINF</sequence>